<protein>
    <submittedName>
        <fullName evidence="2">Putative integral membrane protein</fullName>
    </submittedName>
</protein>
<sequence length="171" mass="17773">MRAPPGRCSFTLLWDSGGPYGRRVLMMAETSRPASGDHSGRSSSGGEPVGELVQRASQQLTELVRAEMRLAQAEMKEKGRRYGKGGGLFGGAGLAGFFTLQALIATAIAALAVPLPVWAAALIVTAVLGTVTGVLALTGKKEVTRAAPPAPEQTIDSVKADVAEIKESAKR</sequence>
<organism evidence="2">
    <name type="scientific">Streptomyces ambofaciens (strain ATCC 23877 / 3486 / DSM 40053 / JCM 4204 / NBRC 12836 / NRRL B-2516)</name>
    <dbReference type="NCBI Taxonomy" id="278992"/>
    <lineage>
        <taxon>Bacteria</taxon>
        <taxon>Bacillati</taxon>
        <taxon>Actinomycetota</taxon>
        <taxon>Actinomycetes</taxon>
        <taxon>Kitasatosporales</taxon>
        <taxon>Streptomycetaceae</taxon>
        <taxon>Streptomyces</taxon>
    </lineage>
</organism>
<keyword evidence="1" id="KW-0472">Membrane</keyword>
<dbReference type="InterPro" id="IPR009937">
    <property type="entry name" value="Phage_holin_3_6"/>
</dbReference>
<dbReference type="AlphaFoldDB" id="A0AC83"/>
<name>A0AC83_STRA7</name>
<feature type="transmembrane region" description="Helical" evidence="1">
    <location>
        <begin position="88"/>
        <end position="111"/>
    </location>
</feature>
<reference evidence="2" key="2">
    <citation type="journal article" date="2006" name="Mol. Biol. Evol.">
        <title>Evolution of the terminal regions of the Streptomyces linear chromosome.</title>
        <authorList>
            <person name="Choulet F."/>
            <person name="Aigle B."/>
            <person name="Gallois A."/>
            <person name="Mangenot S."/>
            <person name="Gerbaud C."/>
            <person name="Truong C."/>
            <person name="Francou F.X."/>
            <person name="Fourrier C."/>
            <person name="Guerineau M."/>
            <person name="Decaris B."/>
            <person name="Barbe V."/>
            <person name="Pernodet J.L."/>
            <person name="Leblond P."/>
        </authorList>
    </citation>
    <scope>NUCLEOTIDE SEQUENCE</scope>
    <source>
        <strain evidence="2">ATCC 23877</strain>
    </source>
</reference>
<proteinExistence type="predicted"/>
<accession>A0AC83</accession>
<dbReference type="Pfam" id="PF07332">
    <property type="entry name" value="Phage_holin_3_6"/>
    <property type="match status" value="1"/>
</dbReference>
<keyword evidence="1" id="KW-1133">Transmembrane helix</keyword>
<gene>
    <name evidence="2" type="ORF">SAMR0377</name>
</gene>
<evidence type="ECO:0000256" key="1">
    <source>
        <dbReference type="SAM" id="Phobius"/>
    </source>
</evidence>
<dbReference type="EMBL" id="AM238664">
    <property type="protein sequence ID" value="CAJ88087.1"/>
    <property type="molecule type" value="Genomic_DNA"/>
</dbReference>
<keyword evidence="1" id="KW-0812">Transmembrane</keyword>
<reference evidence="2" key="1">
    <citation type="journal article" date="2006" name="Microbiology (Mosc.)">
        <title>Multiple biosynthetic and uptake systems mediate siderophore-dependent iron acquisition in Streptomyces coelicolor A3(2) and Streptomyces ambofaciens ATCC 23877.</title>
        <authorList>
            <person name="Barona-Gomez F."/>
            <person name="Lautru S."/>
            <person name="Francou F.X."/>
            <person name="Leblond P."/>
            <person name="Pernodet J.L."/>
            <person name="Challis G.L."/>
        </authorList>
    </citation>
    <scope>NUCLEOTIDE SEQUENCE</scope>
    <source>
        <strain evidence="2">ATCC 23877</strain>
    </source>
</reference>
<feature type="transmembrane region" description="Helical" evidence="1">
    <location>
        <begin position="117"/>
        <end position="137"/>
    </location>
</feature>
<evidence type="ECO:0000313" key="2">
    <source>
        <dbReference type="EMBL" id="CAJ88087.1"/>
    </source>
</evidence>